<dbReference type="SUPFAM" id="SSF51569">
    <property type="entry name" value="Aldolase"/>
    <property type="match status" value="1"/>
</dbReference>
<dbReference type="GO" id="GO:0008840">
    <property type="term" value="F:4-hydroxy-tetrahydrodipicolinate synthase activity"/>
    <property type="evidence" value="ECO:0007669"/>
    <property type="project" value="TreeGrafter"/>
</dbReference>
<organism evidence="6 7">
    <name type="scientific">Microbacterium mangrovi</name>
    <dbReference type="NCBI Taxonomy" id="1348253"/>
    <lineage>
        <taxon>Bacteria</taxon>
        <taxon>Bacillati</taxon>
        <taxon>Actinomycetota</taxon>
        <taxon>Actinomycetes</taxon>
        <taxon>Micrococcales</taxon>
        <taxon>Microbacteriaceae</taxon>
        <taxon>Microbacterium</taxon>
    </lineage>
</organism>
<keyword evidence="2 3" id="KW-0456">Lyase</keyword>
<evidence type="ECO:0000256" key="3">
    <source>
        <dbReference type="PIRNR" id="PIRNR001365"/>
    </source>
</evidence>
<dbReference type="AlphaFoldDB" id="A0A0B2A679"/>
<evidence type="ECO:0000313" key="7">
    <source>
        <dbReference type="Proteomes" id="UP000031030"/>
    </source>
</evidence>
<feature type="active site" description="Schiff-base intermediate with substrate" evidence="4">
    <location>
        <position position="162"/>
    </location>
</feature>
<dbReference type="SMART" id="SM01130">
    <property type="entry name" value="DHDPS"/>
    <property type="match status" value="1"/>
</dbReference>
<dbReference type="PANTHER" id="PTHR12128">
    <property type="entry name" value="DIHYDRODIPICOLINATE SYNTHASE"/>
    <property type="match status" value="1"/>
</dbReference>
<name>A0A0B2A679_9MICO</name>
<reference evidence="6 7" key="1">
    <citation type="submission" date="2014-11" db="EMBL/GenBank/DDBJ databases">
        <title>Genome sequence of Microbacterium mangrovi MUSC 115(T).</title>
        <authorList>
            <person name="Lee L.-H."/>
        </authorList>
    </citation>
    <scope>NUCLEOTIDE SEQUENCE [LARGE SCALE GENOMIC DNA]</scope>
    <source>
        <strain evidence="6 7">MUSC 115</strain>
    </source>
</reference>
<comment type="similarity">
    <text evidence="1 3">Belongs to the DapA family.</text>
</comment>
<dbReference type="EMBL" id="JTDK01000011">
    <property type="protein sequence ID" value="KHK97112.1"/>
    <property type="molecule type" value="Genomic_DNA"/>
</dbReference>
<feature type="active site" description="Proton donor/acceptor" evidence="4">
    <location>
        <position position="134"/>
    </location>
</feature>
<dbReference type="Proteomes" id="UP000031030">
    <property type="component" value="Unassembled WGS sequence"/>
</dbReference>
<dbReference type="InterPro" id="IPR013785">
    <property type="entry name" value="Aldolase_TIM"/>
</dbReference>
<evidence type="ECO:0000313" key="6">
    <source>
        <dbReference type="EMBL" id="KHK97112.1"/>
    </source>
</evidence>
<dbReference type="OrthoDB" id="9778880at2"/>
<dbReference type="GO" id="GO:0005829">
    <property type="term" value="C:cytosol"/>
    <property type="evidence" value="ECO:0007669"/>
    <property type="project" value="TreeGrafter"/>
</dbReference>
<dbReference type="PANTHER" id="PTHR12128:SF66">
    <property type="entry name" value="4-HYDROXY-2-OXOGLUTARATE ALDOLASE, MITOCHONDRIAL"/>
    <property type="match status" value="1"/>
</dbReference>
<comment type="caution">
    <text evidence="6">The sequence shown here is derived from an EMBL/GenBank/DDBJ whole genome shotgun (WGS) entry which is preliminary data.</text>
</comment>
<proteinExistence type="inferred from homology"/>
<gene>
    <name evidence="6" type="ORF">LK09_12595</name>
</gene>
<dbReference type="Gene3D" id="3.20.20.70">
    <property type="entry name" value="Aldolase class I"/>
    <property type="match status" value="1"/>
</dbReference>
<dbReference type="PRINTS" id="PR00146">
    <property type="entry name" value="DHPICSNTHASE"/>
</dbReference>
<evidence type="ECO:0000256" key="1">
    <source>
        <dbReference type="ARBA" id="ARBA00007592"/>
    </source>
</evidence>
<dbReference type="RefSeq" id="WP_039399911.1">
    <property type="nucleotide sequence ID" value="NZ_JTDK01000011.1"/>
</dbReference>
<dbReference type="STRING" id="1348253.LK09_12595"/>
<evidence type="ECO:0000256" key="5">
    <source>
        <dbReference type="PIRSR" id="PIRSR001365-2"/>
    </source>
</evidence>
<keyword evidence="7" id="KW-1185">Reference proteome</keyword>
<protein>
    <submittedName>
        <fullName evidence="6">Dihydrodipicolinate synthase</fullName>
    </submittedName>
</protein>
<dbReference type="PIRSF" id="PIRSF001365">
    <property type="entry name" value="DHDPS"/>
    <property type="match status" value="1"/>
</dbReference>
<evidence type="ECO:0000256" key="4">
    <source>
        <dbReference type="PIRSR" id="PIRSR001365-1"/>
    </source>
</evidence>
<evidence type="ECO:0000256" key="2">
    <source>
        <dbReference type="ARBA" id="ARBA00023239"/>
    </source>
</evidence>
<accession>A0A0B2A679</accession>
<dbReference type="Pfam" id="PF00701">
    <property type="entry name" value="DHDPS"/>
    <property type="match status" value="1"/>
</dbReference>
<feature type="binding site" evidence="5">
    <location>
        <position position="47"/>
    </location>
    <ligand>
        <name>pyruvate</name>
        <dbReference type="ChEBI" id="CHEBI:15361"/>
    </ligand>
</feature>
<dbReference type="CDD" id="cd00408">
    <property type="entry name" value="DHDPS-like"/>
    <property type="match status" value="1"/>
</dbReference>
<sequence>MTGSFRGVSAFPLTPLRDDALDEDAYGALIRRLAASGVDSITALGSTGSYAYLSREERRAAARIAVENAGGVPVFVGIGALRTSQVRTLADDAQDAGAAAVLLAPLTYQEHTPDDVFGLYADVAAGLSVPLIVYDNPRTTHFTFTDELYGRLAELPAVASIKIPGIPGGAAETAARLAAIRTHVPERVAIGVSGDATAAAGLIGGCDVWYSVIAGLLPAPALTIARSAERGDADAALAESARLSPLWALFARYGSIRVVAAIAEHWGVATRSSLPLPMRGLDDDARAEAVRVVEELGLHPAS</sequence>
<dbReference type="InterPro" id="IPR002220">
    <property type="entry name" value="DapA-like"/>
</dbReference>